<dbReference type="EMBL" id="BMLZ01000005">
    <property type="protein sequence ID" value="GGP29022.1"/>
    <property type="molecule type" value="Genomic_DNA"/>
</dbReference>
<dbReference type="Proteomes" id="UP000652720">
    <property type="component" value="Unassembled WGS sequence"/>
</dbReference>
<comment type="caution">
    <text evidence="2">The sequence shown here is derived from an EMBL/GenBank/DDBJ whole genome shotgun (WGS) entry which is preliminary data.</text>
</comment>
<name>A0AAV4K541_9DEIO</name>
<reference evidence="2" key="2">
    <citation type="journal article" date="2014" name="Int. J. Syst. Evol. Microbiol.">
        <title>Complete genome sequence of Corynebacterium casei LMG S-19264T (=DSM 44701T), isolated from a smear-ripened cheese.</title>
        <authorList>
            <consortium name="US DOE Joint Genome Institute (JGI-PGF)"/>
            <person name="Walter F."/>
            <person name="Albersmeier A."/>
            <person name="Kalinowski J."/>
            <person name="Ruckert C."/>
        </authorList>
    </citation>
    <scope>NUCLEOTIDE SEQUENCE</scope>
    <source>
        <strain evidence="2">CGMCC 1.8885</strain>
    </source>
</reference>
<feature type="transmembrane region" description="Helical" evidence="1">
    <location>
        <begin position="48"/>
        <end position="67"/>
    </location>
</feature>
<keyword evidence="1" id="KW-0812">Transmembrane</keyword>
<protein>
    <submittedName>
        <fullName evidence="2">Uncharacterized protein</fullName>
    </submittedName>
</protein>
<dbReference type="Proteomes" id="UP000630135">
    <property type="component" value="Unassembled WGS sequence"/>
</dbReference>
<reference evidence="2" key="4">
    <citation type="submission" date="2023-08" db="EMBL/GenBank/DDBJ databases">
        <authorList>
            <person name="Sun Q."/>
            <person name="Zhou Y."/>
        </authorList>
    </citation>
    <scope>NUCLEOTIDE SEQUENCE</scope>
    <source>
        <strain evidence="3">CGMCC 1.8884</strain>
        <strain evidence="2">CGMCC 1.8885</strain>
    </source>
</reference>
<sequence length="162" mass="18216">MRRDEWQAAMEQEAASVEDIHWAQQTRRVAWGLRRRAELRAALAWRPLSRLLLVLSLPPLGVLLVASLSRLPDPVTGEAVRVLNTGAGMLLLLVWLARYVWLGYAPWALAAVASLLPFTLWFGLRMANAWELLLSSLLTFALLWGFGWALSRLKSEGEEEAV</sequence>
<keyword evidence="4" id="KW-1185">Reference proteome</keyword>
<dbReference type="RefSeq" id="WP_017871443.1">
    <property type="nucleotide sequence ID" value="NZ_BMLZ01000005.1"/>
</dbReference>
<evidence type="ECO:0000313" key="5">
    <source>
        <dbReference type="Proteomes" id="UP000652720"/>
    </source>
</evidence>
<accession>A0AAV4K541</accession>
<dbReference type="EMBL" id="BMMA01000008">
    <property type="protein sequence ID" value="GGI79910.1"/>
    <property type="molecule type" value="Genomic_DNA"/>
</dbReference>
<reference evidence="3" key="1">
    <citation type="journal article" date="2014" name="Int. J. Syst. Evol. Microbiol.">
        <title>Complete genome of a new Firmicutes species belonging to the dominant human colonic microbiota ('Ruminococcus bicirculans') reveals two chromosomes and a selective capacity to utilize plant glucans.</title>
        <authorList>
            <consortium name="NISC Comparative Sequencing Program"/>
            <person name="Wegmann U."/>
            <person name="Louis P."/>
            <person name="Goesmann A."/>
            <person name="Henrissat B."/>
            <person name="Duncan S.H."/>
            <person name="Flint H.J."/>
        </authorList>
    </citation>
    <scope>NUCLEOTIDE SEQUENCE</scope>
    <source>
        <strain evidence="3">CGMCC 1.8884</strain>
    </source>
</reference>
<dbReference type="GeneID" id="59165532"/>
<feature type="transmembrane region" description="Helical" evidence="1">
    <location>
        <begin position="79"/>
        <end position="97"/>
    </location>
</feature>
<evidence type="ECO:0000313" key="4">
    <source>
        <dbReference type="Proteomes" id="UP000630135"/>
    </source>
</evidence>
<evidence type="ECO:0000256" key="1">
    <source>
        <dbReference type="SAM" id="Phobius"/>
    </source>
</evidence>
<keyword evidence="1" id="KW-0472">Membrane</keyword>
<proteinExistence type="predicted"/>
<dbReference type="AlphaFoldDB" id="A0AAV4K541"/>
<feature type="transmembrane region" description="Helical" evidence="1">
    <location>
        <begin position="104"/>
        <end position="124"/>
    </location>
</feature>
<reference evidence="4" key="3">
    <citation type="journal article" date="2019" name="Int. J. Syst. Evol. Microbiol.">
        <title>The Global Catalogue of Microorganisms (GCM) 10K type strain sequencing project: providing services to taxonomists for standard genome sequencing and annotation.</title>
        <authorList>
            <consortium name="The Broad Institute Genomics Platform"/>
            <consortium name="The Broad Institute Genome Sequencing Center for Infectious Disease"/>
            <person name="Wu L."/>
            <person name="Ma J."/>
        </authorList>
    </citation>
    <scope>NUCLEOTIDE SEQUENCE [LARGE SCALE GENOMIC DNA]</scope>
    <source>
        <strain evidence="4">CGMCC 1.8884</strain>
    </source>
</reference>
<evidence type="ECO:0000313" key="2">
    <source>
        <dbReference type="EMBL" id="GGI79910.1"/>
    </source>
</evidence>
<keyword evidence="1" id="KW-1133">Transmembrane helix</keyword>
<gene>
    <name evidence="3" type="ORF">GCM10008021_06730</name>
    <name evidence="2" type="ORF">GCM10010914_12680</name>
</gene>
<feature type="transmembrane region" description="Helical" evidence="1">
    <location>
        <begin position="130"/>
        <end position="150"/>
    </location>
</feature>
<organism evidence="2 5">
    <name type="scientific">Deinococcus wulumuqiensis</name>
    <dbReference type="NCBI Taxonomy" id="980427"/>
    <lineage>
        <taxon>Bacteria</taxon>
        <taxon>Thermotogati</taxon>
        <taxon>Deinococcota</taxon>
        <taxon>Deinococci</taxon>
        <taxon>Deinococcales</taxon>
        <taxon>Deinococcaceae</taxon>
        <taxon>Deinococcus</taxon>
    </lineage>
</organism>
<evidence type="ECO:0000313" key="3">
    <source>
        <dbReference type="EMBL" id="GGP29022.1"/>
    </source>
</evidence>